<protein>
    <recommendedName>
        <fullName evidence="3">CoA-dependent acyltransferase</fullName>
    </recommendedName>
</protein>
<gene>
    <name evidence="1" type="ORF">FISHEDRAFT_24173</name>
</gene>
<keyword evidence="2" id="KW-1185">Reference proteome</keyword>
<dbReference type="AlphaFoldDB" id="A0A0D7ABS1"/>
<dbReference type="InterPro" id="IPR023213">
    <property type="entry name" value="CAT-like_dom_sf"/>
</dbReference>
<dbReference type="PANTHER" id="PTHR28037">
    <property type="entry name" value="ALCOHOL O-ACETYLTRANSFERASE 1-RELATED"/>
    <property type="match status" value="1"/>
</dbReference>
<evidence type="ECO:0000313" key="1">
    <source>
        <dbReference type="EMBL" id="KIY47381.1"/>
    </source>
</evidence>
<feature type="non-terminal residue" evidence="1">
    <location>
        <position position="492"/>
    </location>
</feature>
<reference evidence="1 2" key="1">
    <citation type="journal article" date="2015" name="Fungal Genet. Biol.">
        <title>Evolution of novel wood decay mechanisms in Agaricales revealed by the genome sequences of Fistulina hepatica and Cylindrobasidium torrendii.</title>
        <authorList>
            <person name="Floudas D."/>
            <person name="Held B.W."/>
            <person name="Riley R."/>
            <person name="Nagy L.G."/>
            <person name="Koehler G."/>
            <person name="Ransdell A.S."/>
            <person name="Younus H."/>
            <person name="Chow J."/>
            <person name="Chiniquy J."/>
            <person name="Lipzen A."/>
            <person name="Tritt A."/>
            <person name="Sun H."/>
            <person name="Haridas S."/>
            <person name="LaButti K."/>
            <person name="Ohm R.A."/>
            <person name="Kues U."/>
            <person name="Blanchette R.A."/>
            <person name="Grigoriev I.V."/>
            <person name="Minto R.E."/>
            <person name="Hibbett D.S."/>
        </authorList>
    </citation>
    <scope>NUCLEOTIDE SEQUENCE [LARGE SCALE GENOMIC DNA]</scope>
    <source>
        <strain evidence="1 2">ATCC 64428</strain>
    </source>
</reference>
<feature type="non-terminal residue" evidence="1">
    <location>
        <position position="1"/>
    </location>
</feature>
<evidence type="ECO:0008006" key="3">
    <source>
        <dbReference type="Google" id="ProtNLM"/>
    </source>
</evidence>
<accession>A0A0D7ABS1</accession>
<proteinExistence type="predicted"/>
<dbReference type="EMBL" id="KN881942">
    <property type="protein sequence ID" value="KIY47381.1"/>
    <property type="molecule type" value="Genomic_DNA"/>
</dbReference>
<dbReference type="PANTHER" id="PTHR28037:SF1">
    <property type="entry name" value="ALCOHOL O-ACETYLTRANSFERASE 1-RELATED"/>
    <property type="match status" value="1"/>
</dbReference>
<dbReference type="Gene3D" id="3.30.559.10">
    <property type="entry name" value="Chloramphenicol acetyltransferase-like domain"/>
    <property type="match status" value="1"/>
</dbReference>
<dbReference type="Proteomes" id="UP000054144">
    <property type="component" value="Unassembled WGS sequence"/>
</dbReference>
<dbReference type="OrthoDB" id="3355480at2759"/>
<dbReference type="Gene3D" id="3.30.559.30">
    <property type="entry name" value="Nonribosomal peptide synthetase, condensation domain"/>
    <property type="match status" value="1"/>
</dbReference>
<organism evidence="1 2">
    <name type="scientific">Fistulina hepatica ATCC 64428</name>
    <dbReference type="NCBI Taxonomy" id="1128425"/>
    <lineage>
        <taxon>Eukaryota</taxon>
        <taxon>Fungi</taxon>
        <taxon>Dikarya</taxon>
        <taxon>Basidiomycota</taxon>
        <taxon>Agaricomycotina</taxon>
        <taxon>Agaricomycetes</taxon>
        <taxon>Agaricomycetidae</taxon>
        <taxon>Agaricales</taxon>
        <taxon>Fistulinaceae</taxon>
        <taxon>Fistulina</taxon>
    </lineage>
</organism>
<evidence type="ECO:0000313" key="2">
    <source>
        <dbReference type="Proteomes" id="UP000054144"/>
    </source>
</evidence>
<name>A0A0D7ABS1_9AGAR</name>
<sequence>RPLSDGECSYYLPSRHDGVNDMYLHLQFSAPARVMKRSRVGLVWAIMRARHPLLCARVDMRDYNDIHFVYDRFASPQDILRDAHGTLEYRRDSSQELIDTYLNGPRTLSNERLSYLILSGKNLDCNGFRLPNLEIYDLMICAAHFIGDGMALHQFANTFLETLSKKNEAELESMLEKEWAFQLEKSFTLPPSMESRLEEPPKSRLGRAMAAVDFQRSQERFIGGHAFPKTSGRPRRTVVPTVAIDRDRTARILKKCKAKGVSISASLFAICNFAWASVNRDREGWKLPLMMYTALNMRPYLRAEKALHDSYWFISIGYINVVLPAFIPATSSAAEKTFWHRARLAKRQCTAAAKNSMIASRCHEMARERAARAQKWAREDDEALHVASAPAKEPGTGKPTVPSVALLGLSLLGNLDGTYKHAEFQDVKLRALTTGSRQRSGGLLLFGYTFVGKLWLSLGYDINALGSEANGQHTPSVDKFWDQVLRCVDEFL</sequence>
<dbReference type="InterPro" id="IPR052058">
    <property type="entry name" value="Alcohol_O-acetyltransferase"/>
</dbReference>